<dbReference type="InterPro" id="IPR002201">
    <property type="entry name" value="Glyco_trans_9"/>
</dbReference>
<dbReference type="InterPro" id="IPR051199">
    <property type="entry name" value="LPS_LOS_Heptosyltrfase"/>
</dbReference>
<dbReference type="SUPFAM" id="SSF53756">
    <property type="entry name" value="UDP-Glycosyltransferase/glycogen phosphorylase"/>
    <property type="match status" value="1"/>
</dbReference>
<evidence type="ECO:0000313" key="3">
    <source>
        <dbReference type="EMBL" id="QDV74233.1"/>
    </source>
</evidence>
<dbReference type="RefSeq" id="WP_231932905.1">
    <property type="nucleotide sequence ID" value="NZ_CP036349.1"/>
</dbReference>
<sequence length="372" mass="40696">MTRTSAPQTAANSPAATWARDPSRPRVLIARMSAIGDTILTTPVVCRLRDRFPGAYIVWAVEQKSARFIQGHPAIDETIVLPRGWFVSPKSVHALRRRLKPMRFDVAIDCQSITKSALACWLSGAPLRIGCSGQYGCELSPWLNNRLVEPRRPHLTDRTLELLAPLGMEAATNAYEPVRWDLPRTPGAEQSVAKWAPTEAFAVINCGATWDSKLWEMERFGAIAQRLGQRRGLPSIVVWGGQHERTWAETIVATSGGWATLAPPTTLPELAALLRQSRLLLSSDTGPMHLAVAVGTPTVGLFGATHPDACGPYGLPHEAVLKRFHDGGRRDRRNADNSAMREITVDDAWAACQRVLDRTANAFPHAPAAMAS</sequence>
<evidence type="ECO:0000313" key="4">
    <source>
        <dbReference type="Proteomes" id="UP000316426"/>
    </source>
</evidence>
<protein>
    <submittedName>
        <fullName evidence="3">Lipopolysaccharide heptosyltransferase 1</fullName>
        <ecNumber evidence="3">2.-.-.-</ecNumber>
    </submittedName>
</protein>
<dbReference type="CDD" id="cd03789">
    <property type="entry name" value="GT9_LPS_heptosyltransferase"/>
    <property type="match status" value="1"/>
</dbReference>
<reference evidence="3 4" key="1">
    <citation type="submission" date="2019-02" db="EMBL/GenBank/DDBJ databases">
        <title>Deep-cultivation of Planctomycetes and their phenomic and genomic characterization uncovers novel biology.</title>
        <authorList>
            <person name="Wiegand S."/>
            <person name="Jogler M."/>
            <person name="Boedeker C."/>
            <person name="Pinto D."/>
            <person name="Vollmers J."/>
            <person name="Rivas-Marin E."/>
            <person name="Kohn T."/>
            <person name="Peeters S.H."/>
            <person name="Heuer A."/>
            <person name="Rast P."/>
            <person name="Oberbeckmann S."/>
            <person name="Bunk B."/>
            <person name="Jeske O."/>
            <person name="Meyerdierks A."/>
            <person name="Storesund J.E."/>
            <person name="Kallscheuer N."/>
            <person name="Luecker S."/>
            <person name="Lage O.M."/>
            <person name="Pohl T."/>
            <person name="Merkel B.J."/>
            <person name="Hornburger P."/>
            <person name="Mueller R.-W."/>
            <person name="Bruemmer F."/>
            <person name="Labrenz M."/>
            <person name="Spormann A.M."/>
            <person name="Op den Camp H."/>
            <person name="Overmann J."/>
            <person name="Amann R."/>
            <person name="Jetten M.S.M."/>
            <person name="Mascher T."/>
            <person name="Medema M.H."/>
            <person name="Devos D.P."/>
            <person name="Kaster A.-K."/>
            <person name="Ovreas L."/>
            <person name="Rohde M."/>
            <person name="Galperin M.Y."/>
            <person name="Jogler C."/>
        </authorList>
    </citation>
    <scope>NUCLEOTIDE SEQUENCE [LARGE SCALE GENOMIC DNA]</scope>
    <source>
        <strain evidence="3 4">Spa11</strain>
    </source>
</reference>
<name>A0A518K8X6_9BACT</name>
<dbReference type="Proteomes" id="UP000316426">
    <property type="component" value="Chromosome"/>
</dbReference>
<gene>
    <name evidence="3" type="primary">rfaC</name>
    <name evidence="3" type="ORF">Spa11_24330</name>
</gene>
<proteinExistence type="predicted"/>
<keyword evidence="1" id="KW-0328">Glycosyltransferase</keyword>
<keyword evidence="4" id="KW-1185">Reference proteome</keyword>
<organism evidence="3 4">
    <name type="scientific">Botrimarina mediterranea</name>
    <dbReference type="NCBI Taxonomy" id="2528022"/>
    <lineage>
        <taxon>Bacteria</taxon>
        <taxon>Pseudomonadati</taxon>
        <taxon>Planctomycetota</taxon>
        <taxon>Planctomycetia</taxon>
        <taxon>Pirellulales</taxon>
        <taxon>Lacipirellulaceae</taxon>
        <taxon>Botrimarina</taxon>
    </lineage>
</organism>
<evidence type="ECO:0000256" key="2">
    <source>
        <dbReference type="ARBA" id="ARBA00022679"/>
    </source>
</evidence>
<dbReference type="GO" id="GO:0005829">
    <property type="term" value="C:cytosol"/>
    <property type="evidence" value="ECO:0007669"/>
    <property type="project" value="TreeGrafter"/>
</dbReference>
<keyword evidence="2 3" id="KW-0808">Transferase</keyword>
<dbReference type="KEGG" id="bmei:Spa11_24330"/>
<dbReference type="Pfam" id="PF01075">
    <property type="entry name" value="Glyco_transf_9"/>
    <property type="match status" value="1"/>
</dbReference>
<dbReference type="GO" id="GO:0009244">
    <property type="term" value="P:lipopolysaccharide core region biosynthetic process"/>
    <property type="evidence" value="ECO:0007669"/>
    <property type="project" value="TreeGrafter"/>
</dbReference>
<evidence type="ECO:0000256" key="1">
    <source>
        <dbReference type="ARBA" id="ARBA00022676"/>
    </source>
</evidence>
<dbReference type="GO" id="GO:0008713">
    <property type="term" value="F:ADP-heptose-lipopolysaccharide heptosyltransferase activity"/>
    <property type="evidence" value="ECO:0007669"/>
    <property type="project" value="TreeGrafter"/>
</dbReference>
<dbReference type="EMBL" id="CP036349">
    <property type="protein sequence ID" value="QDV74233.1"/>
    <property type="molecule type" value="Genomic_DNA"/>
</dbReference>
<dbReference type="EC" id="2.-.-.-" evidence="3"/>
<dbReference type="AlphaFoldDB" id="A0A518K8X6"/>
<dbReference type="Gene3D" id="3.40.50.2000">
    <property type="entry name" value="Glycogen Phosphorylase B"/>
    <property type="match status" value="2"/>
</dbReference>
<dbReference type="PANTHER" id="PTHR30160">
    <property type="entry name" value="TETRAACYLDISACCHARIDE 4'-KINASE-RELATED"/>
    <property type="match status" value="1"/>
</dbReference>
<dbReference type="PANTHER" id="PTHR30160:SF1">
    <property type="entry name" value="LIPOPOLYSACCHARIDE 1,2-N-ACETYLGLUCOSAMINETRANSFERASE-RELATED"/>
    <property type="match status" value="1"/>
</dbReference>
<accession>A0A518K8X6</accession>